<evidence type="ECO:0000313" key="13">
    <source>
        <dbReference type="EMBL" id="RKP27159.1"/>
    </source>
</evidence>
<dbReference type="InterPro" id="IPR013598">
    <property type="entry name" value="Exportin-1/Importin-b-like"/>
</dbReference>
<dbReference type="InterPro" id="IPR001494">
    <property type="entry name" value="Importin-beta_N"/>
</dbReference>
<keyword evidence="7 9" id="KW-0694">RNA-binding</keyword>
<evidence type="ECO:0000256" key="4">
    <source>
        <dbReference type="ARBA" id="ARBA00022448"/>
    </source>
</evidence>
<dbReference type="Proteomes" id="UP000278143">
    <property type="component" value="Unassembled WGS sequence"/>
</dbReference>
<dbReference type="GO" id="GO:0000049">
    <property type="term" value="F:tRNA binding"/>
    <property type="evidence" value="ECO:0007669"/>
    <property type="project" value="UniProtKB-UniRule"/>
</dbReference>
<feature type="domain" description="Exportin-1/Importin-beta-like" evidence="11">
    <location>
        <begin position="109"/>
        <end position="266"/>
    </location>
</feature>
<dbReference type="GO" id="GO:0005737">
    <property type="term" value="C:cytoplasm"/>
    <property type="evidence" value="ECO:0007669"/>
    <property type="project" value="UniProtKB-SubCell"/>
</dbReference>
<dbReference type="SUPFAM" id="SSF48371">
    <property type="entry name" value="ARM repeat"/>
    <property type="match status" value="1"/>
</dbReference>
<comment type="function">
    <text evidence="9">tRNA nucleus export receptor which facilitates tRNA translocation across the nuclear pore complex.</text>
</comment>
<comment type="subcellular location">
    <subcellularLocation>
        <location evidence="1 9">Cytoplasm</location>
    </subcellularLocation>
    <subcellularLocation>
        <location evidence="9">Nucleus</location>
    </subcellularLocation>
    <text evidence="9">Shuttles between the nucleus and the cytoplasm.</text>
</comment>
<dbReference type="Pfam" id="PF19282">
    <property type="entry name" value="Exportin-T"/>
    <property type="match status" value="1"/>
</dbReference>
<dbReference type="Pfam" id="PF08389">
    <property type="entry name" value="Xpo1"/>
    <property type="match status" value="1"/>
</dbReference>
<keyword evidence="8 9" id="KW-0539">Nucleus</keyword>
<feature type="domain" description="Exportin-T C-terminal" evidence="12">
    <location>
        <begin position="343"/>
        <end position="987"/>
    </location>
</feature>
<evidence type="ECO:0000256" key="9">
    <source>
        <dbReference type="RuleBase" id="RU366037"/>
    </source>
</evidence>
<sequence length="1005" mass="113080">MEVLEQAVTCALDPNADPQVKAQATSYCEQLRASPDGWTLCLSLFIREPKSSQEARLFALQVVEEMLSTRFNELQPDQVGQLRQAFLSFIQQEYASNAASTTTENEPIFIRNKFAHTLVLLFARTYLNGWSSFFTDLLSLLAAMSPSSSGEATLAPRLVDFLMRVWMSIDEECVSILVPHSKEELDRNTHIKDRMREGDIQLLAQHWLQIIDHFYNREPQLVAMCLKVVGAYISWIDIGLIFNDQFMNRILGFLSNEALCMPAVDTITEIIGKGMKPEDKLGVIQALNISHLLSKLSLCLLMHCCIYHQNNEELIERVACLCNAAGIALCEVYQLSEQSPGLREAASVQIESLWPYMLQFLTNEYDDTSVRVLPFVNDSLQMIKRQAKQSALSDGIKSFLQSLLEAIVRKMQYDPDTEWTSALDDEDAVAFLELRQSLKTHFEVIASIDDALFTGYVHGLITSTLQEVSAGSRPVWTRVELAMQLSYWLGEASREQMRLFNKGAPTPLADVVACLFESNVHNYPHASVLLPYFECAIRYVNWFVAKPQHILPVLTIVLIVCFISGLHHPDKRISRRAWYLFARFVKALKKQLAPYTDDILKSMQDLFTIQVEEPVEDEASTFDSQVYIFETAGSLISAAEIDASQQAVYLETALSPILESIQQYATASPDHPVAMLHLSHLIMAVGAVAKGFPTVEKDAELTEPWVAVFKRAVELILGAVDRMKTVAVVREAARYSFSRLVNCLGTQLLSYIPPLISSIIGEGEPTEVSDFLAFLNLVVHKFKPAIGEIIDELFLPLTSRVFHTLEQPVSGTDEALLHNDVRRAYLSFLVVLFSFELQTVLVSPRNQGHANTLCRFVIEQTKRYDDVPTQKLAFSLLCKMVAVWGGTAELAMILPGFDQFLYGEVVPVCFEVPVNPAFNLADGQTQLVFGELATVLKLVHEKQGTQLQQYLQEVYFPSIQCPAEPAQEICQALDQLDTKQFRTFYKVSKQASSPMTTILIDWLPR</sequence>
<dbReference type="AlphaFoldDB" id="A0A4V1J233"/>
<dbReference type="Gene3D" id="1.25.10.10">
    <property type="entry name" value="Leucine-rich Repeat Variant"/>
    <property type="match status" value="1"/>
</dbReference>
<evidence type="ECO:0000259" key="11">
    <source>
        <dbReference type="Pfam" id="PF08389"/>
    </source>
</evidence>
<dbReference type="EMBL" id="KZ989259">
    <property type="protein sequence ID" value="RKP27159.1"/>
    <property type="molecule type" value="Genomic_DNA"/>
</dbReference>
<dbReference type="InterPro" id="IPR040017">
    <property type="entry name" value="XPOT"/>
</dbReference>
<evidence type="ECO:0000256" key="6">
    <source>
        <dbReference type="ARBA" id="ARBA00022555"/>
    </source>
</evidence>
<dbReference type="PANTHER" id="PTHR15952:SF11">
    <property type="entry name" value="EXPORTIN-T"/>
    <property type="match status" value="1"/>
</dbReference>
<evidence type="ECO:0000256" key="5">
    <source>
        <dbReference type="ARBA" id="ARBA00022490"/>
    </source>
</evidence>
<evidence type="ECO:0000313" key="14">
    <source>
        <dbReference type="Proteomes" id="UP000278143"/>
    </source>
</evidence>
<evidence type="ECO:0000256" key="8">
    <source>
        <dbReference type="ARBA" id="ARBA00023242"/>
    </source>
</evidence>
<dbReference type="PANTHER" id="PTHR15952">
    <property type="entry name" value="EXPORTIN-T/LOS1"/>
    <property type="match status" value="1"/>
</dbReference>
<dbReference type="GO" id="GO:0016363">
    <property type="term" value="C:nuclear matrix"/>
    <property type="evidence" value="ECO:0007669"/>
    <property type="project" value="TreeGrafter"/>
</dbReference>
<dbReference type="Pfam" id="PF03810">
    <property type="entry name" value="IBN_N"/>
    <property type="match status" value="1"/>
</dbReference>
<protein>
    <recommendedName>
        <fullName evidence="3 9">Exportin-T</fullName>
    </recommendedName>
    <alternativeName>
        <fullName evidence="9">Exportin(tRNA)</fullName>
    </alternativeName>
    <alternativeName>
        <fullName evidence="9">tRNA exportin</fullName>
    </alternativeName>
</protein>
<dbReference type="GO" id="GO:0031267">
    <property type="term" value="F:small GTPase binding"/>
    <property type="evidence" value="ECO:0007669"/>
    <property type="project" value="InterPro"/>
</dbReference>
<dbReference type="OrthoDB" id="26399at2759"/>
<keyword evidence="6 9" id="KW-0820">tRNA-binding</keyword>
<dbReference type="GO" id="GO:0005643">
    <property type="term" value="C:nuclear pore"/>
    <property type="evidence" value="ECO:0007669"/>
    <property type="project" value="TreeGrafter"/>
</dbReference>
<evidence type="ECO:0000256" key="7">
    <source>
        <dbReference type="ARBA" id="ARBA00022884"/>
    </source>
</evidence>
<organism evidence="13 14">
    <name type="scientific">Syncephalis pseudoplumigaleata</name>
    <dbReference type="NCBI Taxonomy" id="1712513"/>
    <lineage>
        <taxon>Eukaryota</taxon>
        <taxon>Fungi</taxon>
        <taxon>Fungi incertae sedis</taxon>
        <taxon>Zoopagomycota</taxon>
        <taxon>Zoopagomycotina</taxon>
        <taxon>Zoopagomycetes</taxon>
        <taxon>Zoopagales</taxon>
        <taxon>Piptocephalidaceae</taxon>
        <taxon>Syncephalis</taxon>
    </lineage>
</organism>
<keyword evidence="14" id="KW-1185">Reference proteome</keyword>
<evidence type="ECO:0000256" key="3">
    <source>
        <dbReference type="ARBA" id="ARBA00018928"/>
    </source>
</evidence>
<dbReference type="InterPro" id="IPR011989">
    <property type="entry name" value="ARM-like"/>
</dbReference>
<evidence type="ECO:0000256" key="1">
    <source>
        <dbReference type="ARBA" id="ARBA00004496"/>
    </source>
</evidence>
<feature type="domain" description="Importin N-terminal" evidence="10">
    <location>
        <begin position="24"/>
        <end position="90"/>
    </location>
</feature>
<name>A0A4V1J233_9FUNG</name>
<accession>A0A4V1J233</accession>
<reference evidence="14" key="1">
    <citation type="journal article" date="2018" name="Nat. Microbiol.">
        <title>Leveraging single-cell genomics to expand the fungal tree of life.</title>
        <authorList>
            <person name="Ahrendt S.R."/>
            <person name="Quandt C.A."/>
            <person name="Ciobanu D."/>
            <person name="Clum A."/>
            <person name="Salamov A."/>
            <person name="Andreopoulos B."/>
            <person name="Cheng J.F."/>
            <person name="Woyke T."/>
            <person name="Pelin A."/>
            <person name="Henrissat B."/>
            <person name="Reynolds N.K."/>
            <person name="Benny G.L."/>
            <person name="Smith M.E."/>
            <person name="James T.Y."/>
            <person name="Grigoriev I.V."/>
        </authorList>
    </citation>
    <scope>NUCLEOTIDE SEQUENCE [LARGE SCALE GENOMIC DNA]</scope>
    <source>
        <strain evidence="14">Benny S71-1</strain>
    </source>
</reference>
<comment type="similarity">
    <text evidence="2 9">Belongs to the exportin family.</text>
</comment>
<dbReference type="InterPro" id="IPR045546">
    <property type="entry name" value="Exportin-T_C"/>
</dbReference>
<dbReference type="InterPro" id="IPR016024">
    <property type="entry name" value="ARM-type_fold"/>
</dbReference>
<keyword evidence="4 9" id="KW-0813">Transport</keyword>
<gene>
    <name evidence="13" type="ORF">SYNPS1DRAFT_13111</name>
</gene>
<evidence type="ECO:0000259" key="10">
    <source>
        <dbReference type="Pfam" id="PF03810"/>
    </source>
</evidence>
<proteinExistence type="inferred from homology"/>
<evidence type="ECO:0000256" key="2">
    <source>
        <dbReference type="ARBA" id="ARBA00009466"/>
    </source>
</evidence>
<keyword evidence="5 9" id="KW-0963">Cytoplasm</keyword>
<evidence type="ECO:0000259" key="12">
    <source>
        <dbReference type="Pfam" id="PF19282"/>
    </source>
</evidence>
<dbReference type="GO" id="GO:0071528">
    <property type="term" value="P:tRNA re-export from nucleus"/>
    <property type="evidence" value="ECO:0007669"/>
    <property type="project" value="UniProtKB-UniRule"/>
</dbReference>
<dbReference type="GO" id="GO:0006886">
    <property type="term" value="P:intracellular protein transport"/>
    <property type="evidence" value="ECO:0007669"/>
    <property type="project" value="InterPro"/>
</dbReference>